<protein>
    <recommendedName>
        <fullName evidence="2">Fungal-type protein kinase domain-containing protein</fullName>
    </recommendedName>
</protein>
<evidence type="ECO:0000256" key="1">
    <source>
        <dbReference type="SAM" id="MobiDB-lite"/>
    </source>
</evidence>
<dbReference type="InterPro" id="IPR040976">
    <property type="entry name" value="Pkinase_fungal"/>
</dbReference>
<reference evidence="3" key="1">
    <citation type="submission" date="2021-01" db="EMBL/GenBank/DDBJ databases">
        <authorList>
            <person name="Kaushik A."/>
        </authorList>
    </citation>
    <scope>NUCLEOTIDE SEQUENCE</scope>
    <source>
        <strain evidence="3">AG2-2IIIB</strain>
    </source>
</reference>
<dbReference type="PANTHER" id="PTHR38248">
    <property type="entry name" value="FUNK1 6"/>
    <property type="match status" value="1"/>
</dbReference>
<dbReference type="Proteomes" id="UP000663843">
    <property type="component" value="Unassembled WGS sequence"/>
</dbReference>
<dbReference type="PANTHER" id="PTHR38248:SF2">
    <property type="entry name" value="FUNK1 11"/>
    <property type="match status" value="1"/>
</dbReference>
<dbReference type="AlphaFoldDB" id="A0A8H3BPU6"/>
<organism evidence="3 4">
    <name type="scientific">Rhizoctonia solani</name>
    <dbReference type="NCBI Taxonomy" id="456999"/>
    <lineage>
        <taxon>Eukaryota</taxon>
        <taxon>Fungi</taxon>
        <taxon>Dikarya</taxon>
        <taxon>Basidiomycota</taxon>
        <taxon>Agaricomycotina</taxon>
        <taxon>Agaricomycetes</taxon>
        <taxon>Cantharellales</taxon>
        <taxon>Ceratobasidiaceae</taxon>
        <taxon>Rhizoctonia</taxon>
    </lineage>
</organism>
<feature type="compositionally biased region" description="Polar residues" evidence="1">
    <location>
        <begin position="60"/>
        <end position="80"/>
    </location>
</feature>
<dbReference type="InterPro" id="IPR011009">
    <property type="entry name" value="Kinase-like_dom_sf"/>
</dbReference>
<feature type="compositionally biased region" description="Polar residues" evidence="1">
    <location>
        <begin position="135"/>
        <end position="144"/>
    </location>
</feature>
<evidence type="ECO:0000313" key="4">
    <source>
        <dbReference type="Proteomes" id="UP000663843"/>
    </source>
</evidence>
<feature type="domain" description="Fungal-type protein kinase" evidence="2">
    <location>
        <begin position="297"/>
        <end position="695"/>
    </location>
</feature>
<dbReference type="Pfam" id="PF17667">
    <property type="entry name" value="Pkinase_fungal"/>
    <property type="match status" value="1"/>
</dbReference>
<proteinExistence type="predicted"/>
<dbReference type="SUPFAM" id="SSF56112">
    <property type="entry name" value="Protein kinase-like (PK-like)"/>
    <property type="match status" value="1"/>
</dbReference>
<feature type="region of interest" description="Disordered" evidence="1">
    <location>
        <begin position="60"/>
        <end position="144"/>
    </location>
</feature>
<feature type="compositionally biased region" description="Low complexity" evidence="1">
    <location>
        <begin position="113"/>
        <end position="125"/>
    </location>
</feature>
<feature type="region of interest" description="Disordered" evidence="1">
    <location>
        <begin position="1"/>
        <end position="22"/>
    </location>
</feature>
<accession>A0A8H3BPU6</accession>
<evidence type="ECO:0000259" key="2">
    <source>
        <dbReference type="Pfam" id="PF17667"/>
    </source>
</evidence>
<feature type="compositionally biased region" description="Basic and acidic residues" evidence="1">
    <location>
        <begin position="7"/>
        <end position="16"/>
    </location>
</feature>
<gene>
    <name evidence="3" type="ORF">RDB_LOCUS96976</name>
</gene>
<evidence type="ECO:0000313" key="3">
    <source>
        <dbReference type="EMBL" id="CAE6461806.1"/>
    </source>
</evidence>
<dbReference type="EMBL" id="CAJMWT010003048">
    <property type="protein sequence ID" value="CAE6461806.1"/>
    <property type="molecule type" value="Genomic_DNA"/>
</dbReference>
<comment type="caution">
    <text evidence="3">The sequence shown here is derived from an EMBL/GenBank/DDBJ whole genome shotgun (WGS) entry which is preliminary data.</text>
</comment>
<sequence length="835" mass="93702">MPSSSEASRRRARDDTVDAPLRISKRIKTSAFASPSATSSLSATNSTKALPAMILGSTTFLGKSTSSDLPVDDGSSQIDGSSAAPPSTPRRAERPMVKFPNTPIKPSTSNMDPSCISPSQSSSYRSGGGPKARESQQTQQATRSNEITKVSLVGIKDILKHELCGSVYLHKGFFKEFLVVKPDIQTRVLQRARSQAMDPARSLGHANYVDYDDVHAQWTLDAAITSQRDEKRVYEPLARALNVIGKATFDIYRGIYPSDTIRRSYFPFVDHSSRETRNDSPSDGAVMPDLLQGWAEEGRVHWGDTDLIIECKSKDTVKLHSEAYMQLARYARSVFSHQIYRVGVFGFSLCGSIVNFVRFDRSGMLHSPDIDLSKPEGAHMFIQHVITLLTLDAGSFGYDTRYSFDFSASPPQTLFKFGNQSPELVHEILCHRKCICGRATCVTGLGQLVLKVIWRPADRADEGETMKRFKHVFGFCQLKDASCDTYNTKLKYANELEQSTAAKAFTPDSYSPGSTTISRGIRIESSILMRRGMSLFEVQNPLHLVMAIHDALLGIMGLTEVGKIHCDVSAYNLLLIDPKKHYPDQNWLGQSTFQIRPEVWKETARSSFEAGGSYDAESEYESPRLKRVKALGRGPYCVLHDTEFTVDARPNRKDVHPDRTGTPAFISAQLLIADSPNARTFMHDIESLFWVLVWVLIRRGKNLDGPWSVNEHAKQLIRDLSNNDFAALGKFKRSFIKSSVDTDCEQEILKLENPWCEDLVLLIQEFGAFLYCYLYAKTTRAFSEWAGDAFQQGLPQLHDQFLDQPHLQTFEVLFTILERHMGILEKKYQVDLTKL</sequence>
<name>A0A8H3BPU6_9AGAM</name>